<feature type="region of interest" description="Disordered" evidence="1">
    <location>
        <begin position="240"/>
        <end position="315"/>
    </location>
</feature>
<dbReference type="Proteomes" id="UP000275078">
    <property type="component" value="Unassembled WGS sequence"/>
</dbReference>
<evidence type="ECO:0000313" key="4">
    <source>
        <dbReference type="Proteomes" id="UP000275078"/>
    </source>
</evidence>
<keyword evidence="4" id="KW-1185">Reference proteome</keyword>
<organism evidence="3 4">
    <name type="scientific">Ascobolus immersus RN42</name>
    <dbReference type="NCBI Taxonomy" id="1160509"/>
    <lineage>
        <taxon>Eukaryota</taxon>
        <taxon>Fungi</taxon>
        <taxon>Dikarya</taxon>
        <taxon>Ascomycota</taxon>
        <taxon>Pezizomycotina</taxon>
        <taxon>Pezizomycetes</taxon>
        <taxon>Pezizales</taxon>
        <taxon>Ascobolaceae</taxon>
        <taxon>Ascobolus</taxon>
    </lineage>
</organism>
<feature type="region of interest" description="Disordered" evidence="1">
    <location>
        <begin position="1"/>
        <end position="25"/>
    </location>
</feature>
<gene>
    <name evidence="3" type="ORF">BJ508DRAFT_336892</name>
</gene>
<reference evidence="3 4" key="1">
    <citation type="journal article" date="2018" name="Nat. Ecol. Evol.">
        <title>Pezizomycetes genomes reveal the molecular basis of ectomycorrhizal truffle lifestyle.</title>
        <authorList>
            <person name="Murat C."/>
            <person name="Payen T."/>
            <person name="Noel B."/>
            <person name="Kuo A."/>
            <person name="Morin E."/>
            <person name="Chen J."/>
            <person name="Kohler A."/>
            <person name="Krizsan K."/>
            <person name="Balestrini R."/>
            <person name="Da Silva C."/>
            <person name="Montanini B."/>
            <person name="Hainaut M."/>
            <person name="Levati E."/>
            <person name="Barry K.W."/>
            <person name="Belfiori B."/>
            <person name="Cichocki N."/>
            <person name="Clum A."/>
            <person name="Dockter R.B."/>
            <person name="Fauchery L."/>
            <person name="Guy J."/>
            <person name="Iotti M."/>
            <person name="Le Tacon F."/>
            <person name="Lindquist E.A."/>
            <person name="Lipzen A."/>
            <person name="Malagnac F."/>
            <person name="Mello A."/>
            <person name="Molinier V."/>
            <person name="Miyauchi S."/>
            <person name="Poulain J."/>
            <person name="Riccioni C."/>
            <person name="Rubini A."/>
            <person name="Sitrit Y."/>
            <person name="Splivallo R."/>
            <person name="Traeger S."/>
            <person name="Wang M."/>
            <person name="Zifcakova L."/>
            <person name="Wipf D."/>
            <person name="Zambonelli A."/>
            <person name="Paolocci F."/>
            <person name="Nowrousian M."/>
            <person name="Ottonello S."/>
            <person name="Baldrian P."/>
            <person name="Spatafora J.W."/>
            <person name="Henrissat B."/>
            <person name="Nagy L.G."/>
            <person name="Aury J.M."/>
            <person name="Wincker P."/>
            <person name="Grigoriev I.V."/>
            <person name="Bonfante P."/>
            <person name="Martin F.M."/>
        </authorList>
    </citation>
    <scope>NUCLEOTIDE SEQUENCE [LARGE SCALE GENOMIC DNA]</scope>
    <source>
        <strain evidence="3 4">RN42</strain>
    </source>
</reference>
<dbReference type="InterPro" id="IPR054722">
    <property type="entry name" value="PolX-like_BBD"/>
</dbReference>
<evidence type="ECO:0000256" key="1">
    <source>
        <dbReference type="SAM" id="MobiDB-lite"/>
    </source>
</evidence>
<dbReference type="AlphaFoldDB" id="A0A3N4H723"/>
<feature type="compositionally biased region" description="Polar residues" evidence="1">
    <location>
        <begin position="66"/>
        <end position="75"/>
    </location>
</feature>
<dbReference type="EMBL" id="ML120115">
    <property type="protein sequence ID" value="RPA70705.1"/>
    <property type="molecule type" value="Genomic_DNA"/>
</dbReference>
<feature type="compositionally biased region" description="Low complexity" evidence="1">
    <location>
        <begin position="279"/>
        <end position="297"/>
    </location>
</feature>
<accession>A0A3N4H723</accession>
<feature type="compositionally biased region" description="Basic residues" evidence="1">
    <location>
        <begin position="348"/>
        <end position="365"/>
    </location>
</feature>
<proteinExistence type="predicted"/>
<feature type="region of interest" description="Disordered" evidence="1">
    <location>
        <begin position="44"/>
        <end position="82"/>
    </location>
</feature>
<feature type="compositionally biased region" description="Low complexity" evidence="1">
    <location>
        <begin position="254"/>
        <end position="267"/>
    </location>
</feature>
<protein>
    <recommendedName>
        <fullName evidence="2">Retrovirus-related Pol polyprotein from transposon TNT 1-94-like beta-barrel domain-containing protein</fullName>
    </recommendedName>
</protein>
<dbReference type="OrthoDB" id="7691805at2759"/>
<name>A0A3N4H723_ASCIM</name>
<dbReference type="Pfam" id="PF22936">
    <property type="entry name" value="Pol_BBD"/>
    <property type="match status" value="1"/>
</dbReference>
<evidence type="ECO:0000259" key="2">
    <source>
        <dbReference type="Pfam" id="PF22936"/>
    </source>
</evidence>
<feature type="region of interest" description="Disordered" evidence="1">
    <location>
        <begin position="331"/>
        <end position="365"/>
    </location>
</feature>
<feature type="domain" description="Retrovirus-related Pol polyprotein from transposon TNT 1-94-like beta-barrel" evidence="2">
    <location>
        <begin position="382"/>
        <end position="452"/>
    </location>
</feature>
<sequence>MDPKVIGSLVKPPPQLRGKEDYPGWADSIRTDMTLIDGLDLLEGREEAPTAPTPPQQGGRGRGRGNSQEAQNHAQAQRAYEEEAMRYRKKKAQLFAYLYKALHPSIQYQAARFKEEQDVAGLWQALKEQYSARTVADIVSLYRGLTTMRFRDAEHPAETVTEYNSRLRQADERLTASMGAIDAKVLRAVMYLEGMEPHFPQQVAMLLRDNQHAVPGPQGLKSLDFHNVMQEMELLTSIRAPEPESGGEVSKAFRAAGQRQGRSSSAGRGRGKPRGGGHASSSKEQSRGRSGSGSRVSKPQGQSTGSGPYCEYHKKHGHSSEECKALKQAREVLAKSQSGTTPDILRGSGHKGKHKSGLTRVRSAKAKAAESNKRALLKLAKWIVDSGTNRVMTYTKSVFLPGSYRQLVRPEEIELADGGIIMAYGAGTVMFNSNFVVHNALYAPDLTENLIPTRIPGRKGLIFTFNWDLCDITQGRQLLATARYDEDYGLHVFQQTLPAVEPRVPEPVPAPAAPAAHVAGQKRPHASYAEALASQPSNPSAFRARPVEIRKEEARDLLLTWHRRLGHCSLPRMKQMAMENMVKEALQHVVTQ</sequence>
<evidence type="ECO:0000313" key="3">
    <source>
        <dbReference type="EMBL" id="RPA70705.1"/>
    </source>
</evidence>